<dbReference type="Gene3D" id="2.40.50.140">
    <property type="entry name" value="Nucleic acid-binding proteins"/>
    <property type="match status" value="1"/>
</dbReference>
<dbReference type="InterPro" id="IPR002059">
    <property type="entry name" value="CSP_DNA-bd"/>
</dbReference>
<sequence>MPVGKVKFYSAEKGFGFVSGDDGVDVFVPASALPAGVSQLRGGMRIEYSVVDGRKGAQAMHVQVLDAPPSIAERKRKPAEQMSVIVEDVIRLLDDLSSGLQKGRYPDRSHSNKIATVLRAVADDLEV</sequence>
<dbReference type="SMART" id="SM00357">
    <property type="entry name" value="CSP"/>
    <property type="match status" value="1"/>
</dbReference>
<dbReference type="GO" id="GO:0003676">
    <property type="term" value="F:nucleic acid binding"/>
    <property type="evidence" value="ECO:0007669"/>
    <property type="project" value="InterPro"/>
</dbReference>
<dbReference type="Proteomes" id="UP000027986">
    <property type="component" value="Chromosome"/>
</dbReference>
<dbReference type="KEGG" id="dni:HX89_03325"/>
<dbReference type="PROSITE" id="PS51857">
    <property type="entry name" value="CSD_2"/>
    <property type="match status" value="1"/>
</dbReference>
<dbReference type="AlphaFoldDB" id="A0A075JE13"/>
<dbReference type="GeneID" id="41840246"/>
<reference evidence="1 2" key="1">
    <citation type="submission" date="2014-07" db="EMBL/GenBank/DDBJ databases">
        <title>Genome Sequencing of Dermacoccus nishinomiyaensis.</title>
        <authorList>
            <person name="Hong K.W."/>
            <person name="Chan K.G."/>
        </authorList>
    </citation>
    <scope>NUCLEOTIDE SEQUENCE [LARGE SCALE GENOMIC DNA]</scope>
    <source>
        <strain evidence="1 2">M25</strain>
    </source>
</reference>
<dbReference type="InterPro" id="IPR012340">
    <property type="entry name" value="NA-bd_OB-fold"/>
</dbReference>
<dbReference type="Pfam" id="PF00313">
    <property type="entry name" value="CSD"/>
    <property type="match status" value="1"/>
</dbReference>
<dbReference type="InterPro" id="IPR011129">
    <property type="entry name" value="CSD"/>
</dbReference>
<gene>
    <name evidence="1" type="ORF">HX89_03325</name>
</gene>
<dbReference type="eggNOG" id="COG1278">
    <property type="taxonomic scope" value="Bacteria"/>
</dbReference>
<evidence type="ECO:0000313" key="1">
    <source>
        <dbReference type="EMBL" id="AIF40144.1"/>
    </source>
</evidence>
<dbReference type="PRINTS" id="PR00050">
    <property type="entry name" value="COLDSHOCK"/>
</dbReference>
<proteinExistence type="predicted"/>
<dbReference type="HOGENOM" id="CLU_125944_0_0_11"/>
<dbReference type="SUPFAM" id="SSF50249">
    <property type="entry name" value="Nucleic acid-binding proteins"/>
    <property type="match status" value="1"/>
</dbReference>
<organism evidence="1 2">
    <name type="scientific">Dermacoccus nishinomiyaensis</name>
    <dbReference type="NCBI Taxonomy" id="1274"/>
    <lineage>
        <taxon>Bacteria</taxon>
        <taxon>Bacillati</taxon>
        <taxon>Actinomycetota</taxon>
        <taxon>Actinomycetes</taxon>
        <taxon>Micrococcales</taxon>
        <taxon>Dermacoccaceae</taxon>
        <taxon>Dermacoccus</taxon>
    </lineage>
</organism>
<dbReference type="EMBL" id="CP008889">
    <property type="protein sequence ID" value="AIF40144.1"/>
    <property type="molecule type" value="Genomic_DNA"/>
</dbReference>
<keyword evidence="2" id="KW-1185">Reference proteome</keyword>
<accession>A0A075JE13</accession>
<name>A0A075JE13_9MICO</name>
<dbReference type="RefSeq" id="WP_006946178.1">
    <property type="nucleotide sequence ID" value="NZ_CP008889.1"/>
</dbReference>
<protein>
    <submittedName>
        <fullName evidence="1">Cold-shock protein</fullName>
    </submittedName>
</protein>
<evidence type="ECO:0000313" key="2">
    <source>
        <dbReference type="Proteomes" id="UP000027986"/>
    </source>
</evidence>
<dbReference type="OrthoDB" id="7477356at2"/>